<dbReference type="InterPro" id="IPR021133">
    <property type="entry name" value="HEAT_type_2"/>
</dbReference>
<evidence type="ECO:0000256" key="1">
    <source>
        <dbReference type="ARBA" id="ARBA00022737"/>
    </source>
</evidence>
<dbReference type="EMBL" id="JBJKFK010000061">
    <property type="protein sequence ID" value="KAL3320316.1"/>
    <property type="molecule type" value="Genomic_DNA"/>
</dbReference>
<comment type="caution">
    <text evidence="4">The sequence shown here is derived from an EMBL/GenBank/DDBJ whole genome shotgun (WGS) entry which is preliminary data.</text>
</comment>
<dbReference type="InterPro" id="IPR011989">
    <property type="entry name" value="ARM-like"/>
</dbReference>
<dbReference type="SMART" id="SM01349">
    <property type="entry name" value="TOG"/>
    <property type="match status" value="1"/>
</dbReference>
<dbReference type="Pfam" id="PF02985">
    <property type="entry name" value="HEAT"/>
    <property type="match status" value="1"/>
</dbReference>
<dbReference type="InterPro" id="IPR057546">
    <property type="entry name" value="HEAT_GCN1"/>
</dbReference>
<name>A0ABD2QP95_9PLAT</name>
<dbReference type="Pfam" id="PF24984">
    <property type="entry name" value="HEAT_EF3_GNC1"/>
    <property type="match status" value="1"/>
</dbReference>
<accession>A0ABD2QP95</accession>
<dbReference type="SUPFAM" id="SSF48371">
    <property type="entry name" value="ARM repeat"/>
    <property type="match status" value="1"/>
</dbReference>
<feature type="domain" description="TOG" evidence="3">
    <location>
        <begin position="93"/>
        <end position="339"/>
    </location>
</feature>
<evidence type="ECO:0000313" key="5">
    <source>
        <dbReference type="Proteomes" id="UP001626550"/>
    </source>
</evidence>
<dbReference type="InterPro" id="IPR000357">
    <property type="entry name" value="HEAT"/>
</dbReference>
<dbReference type="Pfam" id="PF24987">
    <property type="entry name" value="HEAT_EF3_N"/>
    <property type="match status" value="1"/>
</dbReference>
<organism evidence="4 5">
    <name type="scientific">Cichlidogyrus casuarinus</name>
    <dbReference type="NCBI Taxonomy" id="1844966"/>
    <lineage>
        <taxon>Eukaryota</taxon>
        <taxon>Metazoa</taxon>
        <taxon>Spiralia</taxon>
        <taxon>Lophotrochozoa</taxon>
        <taxon>Platyhelminthes</taxon>
        <taxon>Monogenea</taxon>
        <taxon>Monopisthocotylea</taxon>
        <taxon>Dactylogyridea</taxon>
        <taxon>Ancyrocephalidae</taxon>
        <taxon>Cichlidogyrus</taxon>
    </lineage>
</organism>
<protein>
    <submittedName>
        <fullName evidence="4">EIF-2-alpha kinase activator GCN1</fullName>
    </submittedName>
</protein>
<dbReference type="Pfam" id="PF23271">
    <property type="entry name" value="HEAT_GCN1"/>
    <property type="match status" value="1"/>
</dbReference>
<keyword evidence="4" id="KW-0808">Transferase</keyword>
<feature type="repeat" description="HEAT" evidence="2">
    <location>
        <begin position="747"/>
        <end position="784"/>
    </location>
</feature>
<feature type="repeat" description="HEAT" evidence="2">
    <location>
        <begin position="521"/>
        <end position="557"/>
    </location>
</feature>
<keyword evidence="4" id="KW-0418">Kinase</keyword>
<reference evidence="4 5" key="1">
    <citation type="submission" date="2024-11" db="EMBL/GenBank/DDBJ databases">
        <title>Adaptive evolution of stress response genes in parasites aligns with host niche diversity.</title>
        <authorList>
            <person name="Hahn C."/>
            <person name="Resl P."/>
        </authorList>
    </citation>
    <scope>NUCLEOTIDE SEQUENCE [LARGE SCALE GENOMIC DNA]</scope>
    <source>
        <strain evidence="4">EGGRZ-B1_66</strain>
        <tissue evidence="4">Body</tissue>
    </source>
</reference>
<evidence type="ECO:0000313" key="4">
    <source>
        <dbReference type="EMBL" id="KAL3320316.1"/>
    </source>
</evidence>
<dbReference type="GO" id="GO:0016301">
    <property type="term" value="F:kinase activity"/>
    <property type="evidence" value="ECO:0007669"/>
    <property type="project" value="UniProtKB-KW"/>
</dbReference>
<dbReference type="PROSITE" id="PS50077">
    <property type="entry name" value="HEAT_REPEAT"/>
    <property type="match status" value="4"/>
</dbReference>
<dbReference type="AlphaFoldDB" id="A0ABD2QP95"/>
<evidence type="ECO:0000259" key="3">
    <source>
        <dbReference type="SMART" id="SM01349"/>
    </source>
</evidence>
<gene>
    <name evidence="4" type="primary">GCN1L1_2</name>
    <name evidence="4" type="ORF">Ciccas_001011</name>
</gene>
<dbReference type="Gene3D" id="1.25.10.10">
    <property type="entry name" value="Leucine-rich Repeat Variant"/>
    <property type="match status" value="3"/>
</dbReference>
<feature type="repeat" description="HEAT" evidence="2">
    <location>
        <begin position="279"/>
        <end position="316"/>
    </location>
</feature>
<keyword evidence="5" id="KW-1185">Reference proteome</keyword>
<dbReference type="InterPro" id="IPR034085">
    <property type="entry name" value="TOG"/>
</dbReference>
<dbReference type="PANTHER" id="PTHR23346">
    <property type="entry name" value="TRANSLATIONAL ACTIVATOR GCN1-RELATED"/>
    <property type="match status" value="1"/>
</dbReference>
<sequence>MLIGAMQACETYGEVHLEQLLPIMENFLNKAPNVAELDAVRQSVLVLIGKLAKHLSSNDQRVANIFNKLLATLTFPSATVQQAVEDCISPLVSKLPQEKVTEATQSLLKRLFSNADFAERHGAAHGIAGIVRGCGIIALKTYGIFDALIQGLDDKKTYKHRESALYGFEKLCLGMGRLFEPYVGRIITGLLAAFGDSNTYVRDAASVCAKAIMSKLSAHGVKLVLPALLKSIDEASSWRARARRFYKITSNNVVPESVSLLGAMTHCAPKQLSSCLPQIVPRLLLITVDSQQQIKEAGQQALSQIVSVIRNPEVQSIVPILKRCLEDPLTDKTPCLLALRDTCFVHVIDAPSLALIMPIIRRAFDDRSTETRKMAAQIYGNFYSLAKKEDLQPYVADIVPGLKNCLLDPVPEVRSVAARALGAMVRGMGETSFKDLLPWLMQTLTTENSSVNRSGAAQGLAEVLGGMGLDRLRSILPELILTASSSGNAKIQPHVRDGYLMLLIYLPMVFQNSFIEFVGPVIPAILKGLADETEYLRETALKAGQGIVQLFAETSVELLLPELELGLGDASWRIRHSSIQLMGDLLYKLGGTSAELGTMAPEEGSLCTEKIAERIVHALGQERRDRVLARLHIARSDPVLVVRHSAIHVWKIVVNNTVRTLRSIMPTLVKLILQLLGSAAREQQMSAARALGEVLRLGRQILPEIVPILEAGLDSPDLDRRKGVCTSLCEIMRSCPREEMGDYIDILVLPIKKALRDSSPEVRKAAARAFDILYQSAGVSVLEQVLPEIVVRMDASLIPEDLSEEQRLEAENECDNALDALRCLLQLNAKVIMPSLLPKLTQPKVNAQVFASLAAVAGSALAKYIPKLLPALLITIIHCQVPISPEWLLKDSNHK</sequence>
<keyword evidence="1" id="KW-0677">Repeat</keyword>
<proteinExistence type="predicted"/>
<dbReference type="PANTHER" id="PTHR23346:SF7">
    <property type="entry name" value="STALLED RIBOSOME SENSOR GCN1"/>
    <property type="match status" value="1"/>
</dbReference>
<feature type="repeat" description="HEAT" evidence="2">
    <location>
        <begin position="398"/>
        <end position="436"/>
    </location>
</feature>
<evidence type="ECO:0000256" key="2">
    <source>
        <dbReference type="PROSITE-ProRule" id="PRU00103"/>
    </source>
</evidence>
<dbReference type="InterPro" id="IPR016024">
    <property type="entry name" value="ARM-type_fold"/>
</dbReference>
<dbReference type="Proteomes" id="UP001626550">
    <property type="component" value="Unassembled WGS sequence"/>
</dbReference>